<dbReference type="PROSITE" id="PS00096">
    <property type="entry name" value="SHMT"/>
    <property type="match status" value="1"/>
</dbReference>
<dbReference type="RefSeq" id="WP_184037209.1">
    <property type="nucleotide sequence ID" value="NZ_BAABAR010000020.1"/>
</dbReference>
<proteinExistence type="inferred from homology"/>
<comment type="similarity">
    <text evidence="2 6">Belongs to the SHMT family.</text>
</comment>
<evidence type="ECO:0000313" key="9">
    <source>
        <dbReference type="Proteomes" id="UP000560131"/>
    </source>
</evidence>
<dbReference type="InterPro" id="IPR015424">
    <property type="entry name" value="PyrdxlP-dep_Trfase"/>
</dbReference>
<dbReference type="GO" id="GO:0004372">
    <property type="term" value="F:glycine hydroxymethyltransferase activity"/>
    <property type="evidence" value="ECO:0007669"/>
    <property type="project" value="UniProtKB-EC"/>
</dbReference>
<dbReference type="PANTHER" id="PTHR11680:SF35">
    <property type="entry name" value="SERINE HYDROXYMETHYLTRANSFERASE 1"/>
    <property type="match status" value="1"/>
</dbReference>
<dbReference type="HAMAP" id="MF_00051">
    <property type="entry name" value="SHMT"/>
    <property type="match status" value="1"/>
</dbReference>
<comment type="cofactor">
    <cofactor evidence="1 6">
        <name>pyridoxal 5'-phosphate</name>
        <dbReference type="ChEBI" id="CHEBI:597326"/>
    </cofactor>
</comment>
<dbReference type="NCBIfam" id="NF000586">
    <property type="entry name" value="PRK00011.1"/>
    <property type="match status" value="1"/>
</dbReference>
<evidence type="ECO:0000256" key="5">
    <source>
        <dbReference type="ARBA" id="ARBA00022898"/>
    </source>
</evidence>
<dbReference type="Gene3D" id="3.40.640.10">
    <property type="entry name" value="Type I PLP-dependent aspartate aminotransferase-like (Major domain)"/>
    <property type="match status" value="1"/>
</dbReference>
<dbReference type="Pfam" id="PF00464">
    <property type="entry name" value="SHMT"/>
    <property type="match status" value="1"/>
</dbReference>
<name>A0ABR6N699_9SPHN</name>
<protein>
    <recommendedName>
        <fullName evidence="6">Serine hydroxymethyltransferase</fullName>
        <shortName evidence="6">SHMT</shortName>
        <shortName evidence="6">Serine methylase</shortName>
        <ecNumber evidence="6">2.1.2.1</ecNumber>
    </recommendedName>
</protein>
<dbReference type="InterPro" id="IPR049943">
    <property type="entry name" value="Ser_HO-MeTrfase-like"/>
</dbReference>
<keyword evidence="6" id="KW-0028">Amino-acid biosynthesis</keyword>
<accession>A0ABR6N699</accession>
<dbReference type="Gene3D" id="3.90.1150.10">
    <property type="entry name" value="Aspartate Aminotransferase, domain 1"/>
    <property type="match status" value="1"/>
</dbReference>
<evidence type="ECO:0000259" key="7">
    <source>
        <dbReference type="Pfam" id="PF00464"/>
    </source>
</evidence>
<comment type="subunit">
    <text evidence="6">Homodimer.</text>
</comment>
<dbReference type="EC" id="2.1.2.1" evidence="6"/>
<feature type="binding site" evidence="6">
    <location>
        <position position="134"/>
    </location>
    <ligand>
        <name>(6S)-5,6,7,8-tetrahydrofolate</name>
        <dbReference type="ChEBI" id="CHEBI:57453"/>
    </ligand>
</feature>
<keyword evidence="6" id="KW-0963">Cytoplasm</keyword>
<dbReference type="InterPro" id="IPR039429">
    <property type="entry name" value="SHMT-like_dom"/>
</dbReference>
<evidence type="ECO:0000256" key="4">
    <source>
        <dbReference type="ARBA" id="ARBA00022679"/>
    </source>
</evidence>
<dbReference type="InterPro" id="IPR001085">
    <property type="entry name" value="Ser_HO-MeTrfase"/>
</dbReference>
<gene>
    <name evidence="6" type="primary">glyA</name>
    <name evidence="8" type="ORF">FHS97_002238</name>
</gene>
<dbReference type="InterPro" id="IPR015421">
    <property type="entry name" value="PyrdxlP-dep_Trfase_major"/>
</dbReference>
<organism evidence="8 9">
    <name type="scientific">Sphingomonas endophytica</name>
    <dbReference type="NCBI Taxonomy" id="869719"/>
    <lineage>
        <taxon>Bacteria</taxon>
        <taxon>Pseudomonadati</taxon>
        <taxon>Pseudomonadota</taxon>
        <taxon>Alphaproteobacteria</taxon>
        <taxon>Sphingomonadales</taxon>
        <taxon>Sphingomonadaceae</taxon>
        <taxon>Sphingomonas</taxon>
    </lineage>
</organism>
<comment type="caution">
    <text evidence="6">Lacks conserved residue(s) required for the propagation of feature annotation.</text>
</comment>
<feature type="domain" description="Serine hydroxymethyltransferase-like" evidence="7">
    <location>
        <begin position="21"/>
        <end position="398"/>
    </location>
</feature>
<feature type="binding site" evidence="6">
    <location>
        <begin position="138"/>
        <end position="140"/>
    </location>
    <ligand>
        <name>(6S)-5,6,7,8-tetrahydrofolate</name>
        <dbReference type="ChEBI" id="CHEBI:57453"/>
    </ligand>
</feature>
<evidence type="ECO:0000256" key="1">
    <source>
        <dbReference type="ARBA" id="ARBA00001933"/>
    </source>
</evidence>
<evidence type="ECO:0000256" key="2">
    <source>
        <dbReference type="ARBA" id="ARBA00006376"/>
    </source>
</evidence>
<dbReference type="SUPFAM" id="SSF53383">
    <property type="entry name" value="PLP-dependent transferases"/>
    <property type="match status" value="1"/>
</dbReference>
<keyword evidence="9" id="KW-1185">Reference proteome</keyword>
<comment type="subcellular location">
    <subcellularLocation>
        <location evidence="6">Cytoplasm</location>
    </subcellularLocation>
</comment>
<dbReference type="PIRSF" id="PIRSF000412">
    <property type="entry name" value="SHMT"/>
    <property type="match status" value="1"/>
</dbReference>
<comment type="caution">
    <text evidence="8">The sequence shown here is derived from an EMBL/GenBank/DDBJ whole genome shotgun (WGS) entry which is preliminary data.</text>
</comment>
<dbReference type="Proteomes" id="UP000560131">
    <property type="component" value="Unassembled WGS sequence"/>
</dbReference>
<keyword evidence="5 6" id="KW-0663">Pyridoxal phosphate</keyword>
<evidence type="ECO:0000313" key="8">
    <source>
        <dbReference type="EMBL" id="MBB5726302.1"/>
    </source>
</evidence>
<evidence type="ECO:0000256" key="3">
    <source>
        <dbReference type="ARBA" id="ARBA00022563"/>
    </source>
</evidence>
<evidence type="ECO:0000256" key="6">
    <source>
        <dbReference type="HAMAP-Rule" id="MF_00051"/>
    </source>
</evidence>
<feature type="site" description="Plays an important role in substrate specificity" evidence="6">
    <location>
        <position position="242"/>
    </location>
</feature>
<dbReference type="EMBL" id="JACIJN010000006">
    <property type="protein sequence ID" value="MBB5726302.1"/>
    <property type="molecule type" value="Genomic_DNA"/>
</dbReference>
<dbReference type="CDD" id="cd00378">
    <property type="entry name" value="SHMT"/>
    <property type="match status" value="1"/>
</dbReference>
<feature type="modified residue" description="N6-(pyridoxal phosphate)lysine" evidence="6">
    <location>
        <position position="243"/>
    </location>
</feature>
<comment type="pathway">
    <text evidence="6">Amino-acid biosynthesis; glycine biosynthesis; glycine from L-serine: step 1/1.</text>
</comment>
<dbReference type="InterPro" id="IPR015422">
    <property type="entry name" value="PyrdxlP-dep_Trfase_small"/>
</dbReference>
<dbReference type="InterPro" id="IPR019798">
    <property type="entry name" value="Ser_HO-MeTrfase_PLP_BS"/>
</dbReference>
<comment type="catalytic activity">
    <reaction evidence="6">
        <text>(6R)-5,10-methylene-5,6,7,8-tetrahydrofolate + glycine + H2O = (6S)-5,6,7,8-tetrahydrofolate + L-serine</text>
        <dbReference type="Rhea" id="RHEA:15481"/>
        <dbReference type="ChEBI" id="CHEBI:15377"/>
        <dbReference type="ChEBI" id="CHEBI:15636"/>
        <dbReference type="ChEBI" id="CHEBI:33384"/>
        <dbReference type="ChEBI" id="CHEBI:57305"/>
        <dbReference type="ChEBI" id="CHEBI:57453"/>
        <dbReference type="EC" id="2.1.2.1"/>
    </reaction>
</comment>
<keyword evidence="3 6" id="KW-0554">One-carbon metabolism</keyword>
<dbReference type="PANTHER" id="PTHR11680">
    <property type="entry name" value="SERINE HYDROXYMETHYLTRANSFERASE"/>
    <property type="match status" value="1"/>
</dbReference>
<sequence length="435" mass="45944">MSTNPTSLSDIQPDGFFTRGLADADAAVFAGVEHELTREQTQIELIASENIVSRAVLEAQGSVFTNKYAEGYPGKRYYQGCHPSDEVEQLAIDRAKQLFNCGFVNVQPHSGAQANGAVMLALVKPGDTIMGLSLDAGGHLTHGARAAMSGKWFNAVQYGVASDTHLIDYDAVEKQAVETQPKLIIAGGSAYPRHIDFARFRAIADKVGAFFMVDMAHFAGLVAGGVHPTPFGHAHVVTTTTHKTLRGPRGGMVLTDDEAIAKKINSAVFPGLQGGPLMHVVAAKAVAFGEALRPEFKSYAAAVVENAKVLAATLKERGADLVSGGTDTHLALVDLTPLGITGRDADEALERAGITCNKNGIPNDPLPPVKTSGIRVGSPAGTTRGFGTAEFREIGNMVADVLDGLREKGEAGDATVEANVRERVRALCARFPIYS</sequence>
<keyword evidence="4 6" id="KW-0808">Transferase</keyword>
<reference evidence="8 9" key="1">
    <citation type="submission" date="2020-08" db="EMBL/GenBank/DDBJ databases">
        <title>Genomic Encyclopedia of Type Strains, Phase IV (KMG-IV): sequencing the most valuable type-strain genomes for metagenomic binning, comparative biology and taxonomic classification.</title>
        <authorList>
            <person name="Goeker M."/>
        </authorList>
    </citation>
    <scope>NUCLEOTIDE SEQUENCE [LARGE SCALE GENOMIC DNA]</scope>
    <source>
        <strain evidence="8 9">DSM 101535</strain>
    </source>
</reference>
<comment type="function">
    <text evidence="6">Catalyzes the reversible interconversion of serine and glycine with tetrahydrofolate (THF) serving as the one-carbon carrier. This reaction serves as the major source of one-carbon groups required for the biosynthesis of purines, thymidylate, methionine, and other important biomolecules. Also exhibits THF-independent aldolase activity toward beta-hydroxyamino acids, producing glycine and aldehydes, via a retro-aldol mechanism.</text>
</comment>
<feature type="binding site" evidence="6">
    <location>
        <position position="258"/>
    </location>
    <ligand>
        <name>(6S)-5,6,7,8-tetrahydrofolate</name>
        <dbReference type="ChEBI" id="CHEBI:57453"/>
    </ligand>
</feature>
<comment type="pathway">
    <text evidence="6">One-carbon metabolism; tetrahydrofolate interconversion.</text>
</comment>